<comment type="caution">
    <text evidence="11">The sequence shown here is derived from an EMBL/GenBank/DDBJ whole genome shotgun (WGS) entry which is preliminary data.</text>
</comment>
<evidence type="ECO:0000256" key="2">
    <source>
        <dbReference type="ARBA" id="ARBA00005569"/>
    </source>
</evidence>
<evidence type="ECO:0000256" key="3">
    <source>
        <dbReference type="ARBA" id="ARBA00022448"/>
    </source>
</evidence>
<keyword evidence="7" id="KW-0539">Nucleus</keyword>
<feature type="domain" description="Nucleoporin Nup133/Nup155-like N-terminal" evidence="10">
    <location>
        <begin position="64"/>
        <end position="415"/>
    </location>
</feature>
<dbReference type="InterPro" id="IPR037624">
    <property type="entry name" value="Nup133-like"/>
</dbReference>
<keyword evidence="12" id="KW-1185">Reference proteome</keyword>
<name>A0ABN8LGV1_9CNID</name>
<protein>
    <recommendedName>
        <fullName evidence="13">Nuclear pore complex protein Nup133</fullName>
    </recommendedName>
</protein>
<evidence type="ECO:0000259" key="9">
    <source>
        <dbReference type="Pfam" id="PF03177"/>
    </source>
</evidence>
<comment type="similarity">
    <text evidence="2">Belongs to the nucleoporin Nup133 family.</text>
</comment>
<feature type="domain" description="Nucleoporin Nup133/Nup155-like C-terminal" evidence="9">
    <location>
        <begin position="797"/>
        <end position="1015"/>
    </location>
</feature>
<dbReference type="Pfam" id="PF03177">
    <property type="entry name" value="Nucleoporin_C"/>
    <property type="match status" value="1"/>
</dbReference>
<keyword evidence="4" id="KW-0509">mRNA transport</keyword>
<dbReference type="InterPro" id="IPR015943">
    <property type="entry name" value="WD40/YVTN_repeat-like_dom_sf"/>
</dbReference>
<comment type="subcellular location">
    <subcellularLocation>
        <location evidence="1">Nucleus envelope</location>
    </subcellularLocation>
</comment>
<keyword evidence="3" id="KW-0813">Transport</keyword>
<evidence type="ECO:0000256" key="1">
    <source>
        <dbReference type="ARBA" id="ARBA00004259"/>
    </source>
</evidence>
<dbReference type="PANTHER" id="PTHR13405">
    <property type="entry name" value="NUCLEAR PORE COMPLEX PROTEIN NUP133"/>
    <property type="match status" value="1"/>
</dbReference>
<organism evidence="11 12">
    <name type="scientific">Porites evermanni</name>
    <dbReference type="NCBI Taxonomy" id="104178"/>
    <lineage>
        <taxon>Eukaryota</taxon>
        <taxon>Metazoa</taxon>
        <taxon>Cnidaria</taxon>
        <taxon>Anthozoa</taxon>
        <taxon>Hexacorallia</taxon>
        <taxon>Scleractinia</taxon>
        <taxon>Fungiina</taxon>
        <taxon>Poritidae</taxon>
        <taxon>Porites</taxon>
    </lineage>
</organism>
<proteinExistence type="inferred from homology"/>
<dbReference type="PANTHER" id="PTHR13405:SF11">
    <property type="entry name" value="NUCLEAR PORE COMPLEX PROTEIN NUP133"/>
    <property type="match status" value="1"/>
</dbReference>
<sequence>MASPWARPAFKGKGRDSSPFTPRQSLNYSSFLGDSAKRFVGISQQRVPLNSQILEETDQHRVETFGFPLPVQISEALTSRDVTGDQQISVKISPFGWAWLVTGRKLFIWRYVPGAEAKGVFYKELILPASELYHMADLVCVLDCSGDVSGVSVMAVSPEGLVRYWPSLVNDTAVLDMETDLIGCQCHSLTALQPYGCILMTTTNELVLLSGSQKAINCQNLKSSSGVFSDLGRRVSSFIFGSQPASYKVANWQRVLVSKALSDNSRDLFVLSGNQLFKWKILQLGPSTIQEKLELERLFKEATVNTLQVDPQSVNHAMVWCLDVAMSSSGLLILAAVALCGTQTSQLFYTLGLLNSDAVPGPSTLESISILPYSVMYTEANEQELLDFKLLLPENSPSAFVYDSNSIICVSVHRSDELLNKIDLQSPPDGILGSGVCDGKPLFFSRKYGIISVTVTEAVVSEEMDNSRLRSSEVIKPVDGSLAEITFGDTDNELKKFKSAFLLFCQGNTEDAQSVCDTLFDGSSADELDNAVLTLSQQLIDDFPVSDPRWAESVPAGGMSASTSLIILHQLEDKLKAHSFMLDFLKGVGLWDKLGVVNSIDKSSLTCYLICEHAEKLSAAIALCKLNKMYQTVVDESIAVVIKRRQVKSQVRGLTEHDLFFREVSRISDFFECLLNYEEMFEKRASPSLFLETILAVNTIMQEMLQEAWHYRQTNSTLYQPTNQSEELKIEVLPWTATAGPSGMRSLLLKQLAFTTERGVSEADQRNLSLLVQHMVDLADVLLDGYVNQLQSLRNCPGKENRYDEVRQKYEQDRRTVILPLVHLEQRTHATSLAEKYHDFGVLIELCESAGDQDTLQRYMTQFTQQGFSDYLFKWYMDKGERQKLMSIPEPQHQDLARFLSSHHHLSWLHEINIKSFYQAHETLKNLAVEEASYLGKKKTLLSLSKLALLASEQTDESKLEGKWYLVNETVEPFSICGTNARSWIITEQDIILHQETLPSAVLQQAGMDVDCMAPLSPTHLIELHIGEQNPGANEYDFKRALDILHLATTSGRYGMDTAALKLHIWCKALLRDDWGSFPAKDPLLTARNTVFFRTVELAYNQGIELEEFMPSLESLFEAEQLKDAGLSENPQFRYLLKSGYEQINRVAAVVSI</sequence>
<dbReference type="Gene3D" id="1.20.58.1380">
    <property type="match status" value="1"/>
</dbReference>
<evidence type="ECO:0000256" key="8">
    <source>
        <dbReference type="SAM" id="MobiDB-lite"/>
    </source>
</evidence>
<accession>A0ABN8LGV1</accession>
<dbReference type="SUPFAM" id="SSF117289">
    <property type="entry name" value="Nucleoporin domain"/>
    <property type="match status" value="1"/>
</dbReference>
<dbReference type="Proteomes" id="UP001159427">
    <property type="component" value="Unassembled WGS sequence"/>
</dbReference>
<dbReference type="Gene3D" id="1.25.40.700">
    <property type="match status" value="1"/>
</dbReference>
<gene>
    <name evidence="11" type="ORF">PEVE_00028186</name>
</gene>
<dbReference type="InterPro" id="IPR007187">
    <property type="entry name" value="Nucleoporin_Nup133/Nup155_C"/>
</dbReference>
<dbReference type="InterPro" id="IPR014908">
    <property type="entry name" value="Nucleoporin_Nup133/Nup155_N"/>
</dbReference>
<evidence type="ECO:0000259" key="10">
    <source>
        <dbReference type="Pfam" id="PF08801"/>
    </source>
</evidence>
<evidence type="ECO:0000256" key="6">
    <source>
        <dbReference type="ARBA" id="ARBA00023010"/>
    </source>
</evidence>
<evidence type="ECO:0000256" key="4">
    <source>
        <dbReference type="ARBA" id="ARBA00022816"/>
    </source>
</evidence>
<feature type="region of interest" description="Disordered" evidence="8">
    <location>
        <begin position="1"/>
        <end position="20"/>
    </location>
</feature>
<evidence type="ECO:0008006" key="13">
    <source>
        <dbReference type="Google" id="ProtNLM"/>
    </source>
</evidence>
<dbReference type="Pfam" id="PF08801">
    <property type="entry name" value="Nucleoporin_N"/>
    <property type="match status" value="1"/>
</dbReference>
<evidence type="ECO:0000313" key="11">
    <source>
        <dbReference type="EMBL" id="CAH3016313.1"/>
    </source>
</evidence>
<keyword evidence="5" id="KW-0653">Protein transport</keyword>
<evidence type="ECO:0000313" key="12">
    <source>
        <dbReference type="Proteomes" id="UP001159427"/>
    </source>
</evidence>
<evidence type="ECO:0000256" key="5">
    <source>
        <dbReference type="ARBA" id="ARBA00022927"/>
    </source>
</evidence>
<evidence type="ECO:0000256" key="7">
    <source>
        <dbReference type="ARBA" id="ARBA00023242"/>
    </source>
</evidence>
<dbReference type="Gene3D" id="2.130.10.10">
    <property type="entry name" value="YVTN repeat-like/Quinoprotein amine dehydrogenase"/>
    <property type="match status" value="1"/>
</dbReference>
<dbReference type="EMBL" id="CALNXI010000039">
    <property type="protein sequence ID" value="CAH3016313.1"/>
    <property type="molecule type" value="Genomic_DNA"/>
</dbReference>
<keyword evidence="6" id="KW-0811">Translocation</keyword>
<reference evidence="11 12" key="1">
    <citation type="submission" date="2022-05" db="EMBL/GenBank/DDBJ databases">
        <authorList>
            <consortium name="Genoscope - CEA"/>
            <person name="William W."/>
        </authorList>
    </citation>
    <scope>NUCLEOTIDE SEQUENCE [LARGE SCALE GENOMIC DNA]</scope>
</reference>